<dbReference type="EMBL" id="CAJVPI010001444">
    <property type="protein sequence ID" value="CAG8613085.1"/>
    <property type="molecule type" value="Genomic_DNA"/>
</dbReference>
<reference evidence="1" key="1">
    <citation type="submission" date="2021-06" db="EMBL/GenBank/DDBJ databases">
        <authorList>
            <person name="Kallberg Y."/>
            <person name="Tangrot J."/>
            <person name="Rosling A."/>
        </authorList>
    </citation>
    <scope>NUCLEOTIDE SEQUENCE</scope>
    <source>
        <strain evidence="1">BR232B</strain>
    </source>
</reference>
<keyword evidence="2" id="KW-1185">Reference proteome</keyword>
<dbReference type="AlphaFoldDB" id="A0A9N9CR86"/>
<protein>
    <submittedName>
        <fullName evidence="1">9350_t:CDS:1</fullName>
    </submittedName>
</protein>
<name>A0A9N9CR86_9GLOM</name>
<accession>A0A9N9CR86</accession>
<sequence length="195" mass="21798">MDEPNNMNNDYNNICQSTYPEDFNFDDNNPPIYTPVNLQSQYHIQGFLPPATPTSFSLSDDVDAMPINTRSMDHGDTGTYTDDYTSYHGNPSEYGVDTMNGQLNLPSHDQVENHSCPLPVSFQTVCGPSVPHSDTTNDGPADNNFQHLNNTCISYILIQVPASHEYVVMREERTQLGRVSSIGEMLALLECKKEN</sequence>
<gene>
    <name evidence="1" type="ORF">PBRASI_LOCUS8279</name>
</gene>
<dbReference type="Proteomes" id="UP000789739">
    <property type="component" value="Unassembled WGS sequence"/>
</dbReference>
<evidence type="ECO:0000313" key="2">
    <source>
        <dbReference type="Proteomes" id="UP000789739"/>
    </source>
</evidence>
<proteinExistence type="predicted"/>
<organism evidence="1 2">
    <name type="scientific">Paraglomus brasilianum</name>
    <dbReference type="NCBI Taxonomy" id="144538"/>
    <lineage>
        <taxon>Eukaryota</taxon>
        <taxon>Fungi</taxon>
        <taxon>Fungi incertae sedis</taxon>
        <taxon>Mucoromycota</taxon>
        <taxon>Glomeromycotina</taxon>
        <taxon>Glomeromycetes</taxon>
        <taxon>Paraglomerales</taxon>
        <taxon>Paraglomeraceae</taxon>
        <taxon>Paraglomus</taxon>
    </lineage>
</organism>
<comment type="caution">
    <text evidence="1">The sequence shown here is derived from an EMBL/GenBank/DDBJ whole genome shotgun (WGS) entry which is preliminary data.</text>
</comment>
<evidence type="ECO:0000313" key="1">
    <source>
        <dbReference type="EMBL" id="CAG8613085.1"/>
    </source>
</evidence>